<sequence length="219" mass="23531">MAKLPKKDINLYPLVVAPKKNTMKKGVLFGILGTVAVLLLGGSYAGARIYVHTQENLVSEMETKANDTALMEKINNANAVANDISTLRTAGDVYTEVRATIDGTQEICDNFSEDLVHKLVGCEKTVSPDRGEIQVAEITGLSYDGSTLSIAASSTDSQYVSTFVTNLTRLDLFSSITYDGYSLSDSVYTYTVNAVFKSAETTATDADGNPVETTTEVVQ</sequence>
<comment type="caution">
    <text evidence="1">The sequence shown here is derived from an EMBL/GenBank/DDBJ whole genome shotgun (WGS) entry which is preliminary data.</text>
</comment>
<dbReference type="HOGENOM" id="CLU_1260677_0_0_9"/>
<accession>U2KKA4</accession>
<dbReference type="EMBL" id="AWVF01000293">
    <property type="protein sequence ID" value="ERJ92495.1"/>
    <property type="molecule type" value="Genomic_DNA"/>
</dbReference>
<dbReference type="STRING" id="411473.RUMCAL_02399"/>
<name>U2KKA4_9FIRM</name>
<dbReference type="PATRIC" id="fig|411473.3.peg.1998"/>
<reference evidence="1 2" key="1">
    <citation type="submission" date="2013-07" db="EMBL/GenBank/DDBJ databases">
        <authorList>
            <person name="Weinstock G."/>
            <person name="Sodergren E."/>
            <person name="Wylie T."/>
            <person name="Fulton L."/>
            <person name="Fulton R."/>
            <person name="Fronick C."/>
            <person name="O'Laughlin M."/>
            <person name="Godfrey J."/>
            <person name="Miner T."/>
            <person name="Herter B."/>
            <person name="Appelbaum E."/>
            <person name="Cordes M."/>
            <person name="Lek S."/>
            <person name="Wollam A."/>
            <person name="Pepin K.H."/>
            <person name="Palsikar V.B."/>
            <person name="Mitreva M."/>
            <person name="Wilson R.K."/>
        </authorList>
    </citation>
    <scope>NUCLEOTIDE SEQUENCE [LARGE SCALE GENOMIC DNA]</scope>
    <source>
        <strain evidence="1 2">ATCC 27760</strain>
    </source>
</reference>
<evidence type="ECO:0000313" key="1">
    <source>
        <dbReference type="EMBL" id="ERJ92495.1"/>
    </source>
</evidence>
<protein>
    <submittedName>
        <fullName evidence="1">Uncharacterized protein</fullName>
    </submittedName>
</protein>
<proteinExistence type="predicted"/>
<evidence type="ECO:0000313" key="2">
    <source>
        <dbReference type="Proteomes" id="UP000016662"/>
    </source>
</evidence>
<dbReference type="AlphaFoldDB" id="U2KKA4"/>
<gene>
    <name evidence="1" type="ORF">RUMCAL_02399</name>
</gene>
<keyword evidence="2" id="KW-1185">Reference proteome</keyword>
<dbReference type="RefSeq" id="WP_021680566.1">
    <property type="nucleotide sequence ID" value="NZ_KI260295.1"/>
</dbReference>
<dbReference type="Proteomes" id="UP000016662">
    <property type="component" value="Unassembled WGS sequence"/>
</dbReference>
<organism evidence="1 2">
    <name type="scientific">Ruminococcus callidus ATCC 27760</name>
    <dbReference type="NCBI Taxonomy" id="411473"/>
    <lineage>
        <taxon>Bacteria</taxon>
        <taxon>Bacillati</taxon>
        <taxon>Bacillota</taxon>
        <taxon>Clostridia</taxon>
        <taxon>Eubacteriales</taxon>
        <taxon>Oscillospiraceae</taxon>
        <taxon>Ruminococcus</taxon>
    </lineage>
</organism>